<proteinExistence type="predicted"/>
<evidence type="ECO:0000313" key="1">
    <source>
        <dbReference type="EMBL" id="SNR53167.1"/>
    </source>
</evidence>
<reference evidence="2" key="1">
    <citation type="submission" date="2017-06" db="EMBL/GenBank/DDBJ databases">
        <authorList>
            <person name="Varghese N."/>
            <person name="Submissions S."/>
        </authorList>
    </citation>
    <scope>NUCLEOTIDE SEQUENCE [LARGE SCALE GENOMIC DNA]</scope>
    <source>
        <strain evidence="2">DSM 27993</strain>
    </source>
</reference>
<protein>
    <submittedName>
        <fullName evidence="1">Uncharacterized protein</fullName>
    </submittedName>
</protein>
<evidence type="ECO:0000313" key="2">
    <source>
        <dbReference type="Proteomes" id="UP000198412"/>
    </source>
</evidence>
<keyword evidence="2" id="KW-1185">Reference proteome</keyword>
<dbReference type="Proteomes" id="UP000198412">
    <property type="component" value="Unassembled WGS sequence"/>
</dbReference>
<gene>
    <name evidence="1" type="ORF">SAMN04488111_1516</name>
</gene>
<organism evidence="1 2">
    <name type="scientific">Lutibacter flavus</name>
    <dbReference type="NCBI Taxonomy" id="691689"/>
    <lineage>
        <taxon>Bacteria</taxon>
        <taxon>Pseudomonadati</taxon>
        <taxon>Bacteroidota</taxon>
        <taxon>Flavobacteriia</taxon>
        <taxon>Flavobacteriales</taxon>
        <taxon>Flavobacteriaceae</taxon>
        <taxon>Lutibacter</taxon>
    </lineage>
</organism>
<dbReference type="OrthoDB" id="1413744at2"/>
<sequence length="362" mass="42839">MKKLLNFIFLSVIISTYAQDFKPYKVKFGKITYEKLKYSTVSGYKWKNEKERNYSKQVPYVSEQVIYYWDQFGDIAFEEIYQVSKFGGELLPEKVKITERLWVGEHRYYYNIEENTIYDDPYHLRIKCKENFQYYQIKDSWIETLHMGAKTSGTKEILGKDSDYYKIDNYQDLYVWKGLLLKTEYFSTNRKGKRLYPDRTKIAIEIDTTSAINQELFNPIWLKREKLYNLLDENKIVELLDARPDVTEQADNIEGIQLQKNDILLFVTSKLTIGKMQVLGIDKNNQLNIKYNLYSYNNVLDWGNPFKIKNNAVVNIDNPHAQDSAVEDLDFKWSVNNKAMLLPQNNISILLLKPSRTKTLEI</sequence>
<dbReference type="AlphaFoldDB" id="A0A238X2P6"/>
<dbReference type="EMBL" id="FZNX01000002">
    <property type="protein sequence ID" value="SNR53167.1"/>
    <property type="molecule type" value="Genomic_DNA"/>
</dbReference>
<name>A0A238X2P6_9FLAO</name>
<dbReference type="RefSeq" id="WP_089377829.1">
    <property type="nucleotide sequence ID" value="NZ_FZNX01000002.1"/>
</dbReference>
<accession>A0A238X2P6</accession>